<evidence type="ECO:0000313" key="2">
    <source>
        <dbReference type="Proteomes" id="UP000027135"/>
    </source>
</evidence>
<evidence type="ECO:0000313" key="1">
    <source>
        <dbReference type="EMBL" id="KDR17802.1"/>
    </source>
</evidence>
<dbReference type="AlphaFoldDB" id="A0A067RCY2"/>
<proteinExistence type="predicted"/>
<dbReference type="InParanoid" id="A0A067RCY2"/>
<sequence>MVTLIRQSRKRSDDQSSIPIKGSEFSLRHRLQIEPGPTQLIKWVPGFPTTWNIIQDMKFFFQPKTGLKQANL</sequence>
<dbReference type="Proteomes" id="UP000027135">
    <property type="component" value="Unassembled WGS sequence"/>
</dbReference>
<organism evidence="1 2">
    <name type="scientific">Zootermopsis nevadensis</name>
    <name type="common">Dampwood termite</name>
    <dbReference type="NCBI Taxonomy" id="136037"/>
    <lineage>
        <taxon>Eukaryota</taxon>
        <taxon>Metazoa</taxon>
        <taxon>Ecdysozoa</taxon>
        <taxon>Arthropoda</taxon>
        <taxon>Hexapoda</taxon>
        <taxon>Insecta</taxon>
        <taxon>Pterygota</taxon>
        <taxon>Neoptera</taxon>
        <taxon>Polyneoptera</taxon>
        <taxon>Dictyoptera</taxon>
        <taxon>Blattodea</taxon>
        <taxon>Blattoidea</taxon>
        <taxon>Termitoidae</taxon>
        <taxon>Termopsidae</taxon>
        <taxon>Zootermopsis</taxon>
    </lineage>
</organism>
<dbReference type="EMBL" id="KK852718">
    <property type="protein sequence ID" value="KDR17802.1"/>
    <property type="molecule type" value="Genomic_DNA"/>
</dbReference>
<gene>
    <name evidence="1" type="ORF">L798_08148</name>
</gene>
<reference evidence="1 2" key="1">
    <citation type="journal article" date="2014" name="Nat. Commun.">
        <title>Molecular traces of alternative social organization in a termite genome.</title>
        <authorList>
            <person name="Terrapon N."/>
            <person name="Li C."/>
            <person name="Robertson H.M."/>
            <person name="Ji L."/>
            <person name="Meng X."/>
            <person name="Booth W."/>
            <person name="Chen Z."/>
            <person name="Childers C.P."/>
            <person name="Glastad K.M."/>
            <person name="Gokhale K."/>
            <person name="Gowin J."/>
            <person name="Gronenberg W."/>
            <person name="Hermansen R.A."/>
            <person name="Hu H."/>
            <person name="Hunt B.G."/>
            <person name="Huylmans A.K."/>
            <person name="Khalil S.M."/>
            <person name="Mitchell R.D."/>
            <person name="Munoz-Torres M.C."/>
            <person name="Mustard J.A."/>
            <person name="Pan H."/>
            <person name="Reese J.T."/>
            <person name="Scharf M.E."/>
            <person name="Sun F."/>
            <person name="Vogel H."/>
            <person name="Xiao J."/>
            <person name="Yang W."/>
            <person name="Yang Z."/>
            <person name="Yang Z."/>
            <person name="Zhou J."/>
            <person name="Zhu J."/>
            <person name="Brent C.S."/>
            <person name="Elsik C.G."/>
            <person name="Goodisman M.A."/>
            <person name="Liberles D.A."/>
            <person name="Roe R.M."/>
            <person name="Vargo E.L."/>
            <person name="Vilcinskas A."/>
            <person name="Wang J."/>
            <person name="Bornberg-Bauer E."/>
            <person name="Korb J."/>
            <person name="Zhang G."/>
            <person name="Liebig J."/>
        </authorList>
    </citation>
    <scope>NUCLEOTIDE SEQUENCE [LARGE SCALE GENOMIC DNA]</scope>
    <source>
        <tissue evidence="1">Whole organism</tissue>
    </source>
</reference>
<accession>A0A067RCY2</accession>
<keyword evidence="2" id="KW-1185">Reference proteome</keyword>
<name>A0A067RCY2_ZOONE</name>
<protein>
    <submittedName>
        <fullName evidence="1">Uncharacterized protein</fullName>
    </submittedName>
</protein>